<feature type="domain" description="Beta-lactamase class A catalytic" evidence="5">
    <location>
        <begin position="57"/>
        <end position="277"/>
    </location>
</feature>
<accession>A0A6C2YMI9</accession>
<dbReference type="InterPro" id="IPR000871">
    <property type="entry name" value="Beta-lactam_class-A"/>
</dbReference>
<feature type="chain" id="PRO_5033879178" description="beta-lactamase" evidence="4">
    <location>
        <begin position="27"/>
        <end position="312"/>
    </location>
</feature>
<comment type="catalytic activity">
    <reaction evidence="1">
        <text>a beta-lactam + H2O = a substituted beta-amino acid</text>
        <dbReference type="Rhea" id="RHEA:20401"/>
        <dbReference type="ChEBI" id="CHEBI:15377"/>
        <dbReference type="ChEBI" id="CHEBI:35627"/>
        <dbReference type="ChEBI" id="CHEBI:140347"/>
        <dbReference type="EC" id="3.5.2.6"/>
    </reaction>
</comment>
<reference evidence="6" key="1">
    <citation type="submission" date="2019-04" db="EMBL/GenBank/DDBJ databases">
        <authorList>
            <consortium name="Science for Life Laboratories"/>
        </authorList>
    </citation>
    <scope>NUCLEOTIDE SEQUENCE</scope>
    <source>
        <strain evidence="6">MBLW1</strain>
    </source>
</reference>
<protein>
    <recommendedName>
        <fullName evidence="3">beta-lactamase</fullName>
        <ecNumber evidence="3">3.5.2.6</ecNumber>
    </recommendedName>
</protein>
<dbReference type="EC" id="3.5.2.6" evidence="3"/>
<evidence type="ECO:0000256" key="3">
    <source>
        <dbReference type="ARBA" id="ARBA00012865"/>
    </source>
</evidence>
<dbReference type="GO" id="GO:0046677">
    <property type="term" value="P:response to antibiotic"/>
    <property type="evidence" value="ECO:0007669"/>
    <property type="project" value="InterPro"/>
</dbReference>
<gene>
    <name evidence="6" type="ORF">GMBLW1_11500</name>
</gene>
<evidence type="ECO:0000259" key="5">
    <source>
        <dbReference type="Pfam" id="PF13354"/>
    </source>
</evidence>
<evidence type="ECO:0000313" key="7">
    <source>
        <dbReference type="Proteomes" id="UP000464378"/>
    </source>
</evidence>
<dbReference type="AlphaFoldDB" id="A0A6C2YMI9"/>
<comment type="similarity">
    <text evidence="2">Belongs to the class-A beta-lactamase family.</text>
</comment>
<dbReference type="GO" id="GO:0008800">
    <property type="term" value="F:beta-lactamase activity"/>
    <property type="evidence" value="ECO:0007669"/>
    <property type="project" value="UniProtKB-EC"/>
</dbReference>
<dbReference type="InParanoid" id="A0A6C2YMI9"/>
<evidence type="ECO:0000313" key="6">
    <source>
        <dbReference type="EMBL" id="VIP02810.1"/>
    </source>
</evidence>
<dbReference type="GO" id="GO:0030655">
    <property type="term" value="P:beta-lactam antibiotic catabolic process"/>
    <property type="evidence" value="ECO:0007669"/>
    <property type="project" value="InterPro"/>
</dbReference>
<dbReference type="Gene3D" id="3.40.710.10">
    <property type="entry name" value="DD-peptidase/beta-lactamase superfamily"/>
    <property type="match status" value="1"/>
</dbReference>
<dbReference type="PANTHER" id="PTHR35333:SF3">
    <property type="entry name" value="BETA-LACTAMASE-TYPE TRANSPEPTIDASE FOLD CONTAINING PROTEIN"/>
    <property type="match status" value="1"/>
</dbReference>
<dbReference type="RefSeq" id="WP_232056112.1">
    <property type="nucleotide sequence ID" value="NZ_LR593887.1"/>
</dbReference>
<dbReference type="InterPro" id="IPR045155">
    <property type="entry name" value="Beta-lactam_cat"/>
</dbReference>
<sequence>MNRRGFLLESAAVVSLASTAPMRLWAADEPKSSATTDTALAEKLKPLIAAHQGTVAIGVQHLGTGATVWHNADEVMPTASLIKLPIMVEVYHQVAEKKLSLDDRIQLTKEDMVPGSGILTANFSEGTQFPLRDAVTLMIVFSDNTATNLVLDKIGIPSTNFRMAKYGMPNTRVNAKVFRGSKTSIDPERTKQYGLGSTTAREMITLLHLLHQKKLVSAAACDAMLATLRRCDDDEKFPRFLPASVKVAHKTGSVSDARTDAGILEFPQGPVAICVLTAKNRDQSWKADNAGNRLCADVAKVVYQHYSADGSK</sequence>
<organism evidence="6">
    <name type="scientific">Tuwongella immobilis</name>
    <dbReference type="NCBI Taxonomy" id="692036"/>
    <lineage>
        <taxon>Bacteria</taxon>
        <taxon>Pseudomonadati</taxon>
        <taxon>Planctomycetota</taxon>
        <taxon>Planctomycetia</taxon>
        <taxon>Gemmatales</taxon>
        <taxon>Gemmataceae</taxon>
        <taxon>Tuwongella</taxon>
    </lineage>
</organism>
<evidence type="ECO:0000256" key="1">
    <source>
        <dbReference type="ARBA" id="ARBA00001526"/>
    </source>
</evidence>
<evidence type="ECO:0000256" key="4">
    <source>
        <dbReference type="SAM" id="SignalP"/>
    </source>
</evidence>
<dbReference type="Pfam" id="PF13354">
    <property type="entry name" value="Beta-lactamase2"/>
    <property type="match status" value="1"/>
</dbReference>
<evidence type="ECO:0000256" key="2">
    <source>
        <dbReference type="ARBA" id="ARBA00009009"/>
    </source>
</evidence>
<dbReference type="KEGG" id="tim:GMBLW1_11500"/>
<dbReference type="EMBL" id="LR586016">
    <property type="protein sequence ID" value="VIP02810.1"/>
    <property type="molecule type" value="Genomic_DNA"/>
</dbReference>
<keyword evidence="7" id="KW-1185">Reference proteome</keyword>
<dbReference type="InterPro" id="IPR012338">
    <property type="entry name" value="Beta-lactam/transpept-like"/>
</dbReference>
<feature type="signal peptide" evidence="4">
    <location>
        <begin position="1"/>
        <end position="26"/>
    </location>
</feature>
<dbReference type="Proteomes" id="UP000464378">
    <property type="component" value="Chromosome"/>
</dbReference>
<dbReference type="SUPFAM" id="SSF56601">
    <property type="entry name" value="beta-lactamase/transpeptidase-like"/>
    <property type="match status" value="1"/>
</dbReference>
<dbReference type="PANTHER" id="PTHR35333">
    <property type="entry name" value="BETA-LACTAMASE"/>
    <property type="match status" value="1"/>
</dbReference>
<name>A0A6C2YMI9_9BACT</name>
<keyword evidence="4" id="KW-0732">Signal</keyword>
<dbReference type="EMBL" id="LR593887">
    <property type="protein sequence ID" value="VTS02518.1"/>
    <property type="molecule type" value="Genomic_DNA"/>
</dbReference>
<proteinExistence type="inferred from homology"/>